<keyword evidence="3" id="KW-1185">Reference proteome</keyword>
<proteinExistence type="predicted"/>
<dbReference type="InterPro" id="IPR025364">
    <property type="entry name" value="DUF4268"/>
</dbReference>
<dbReference type="EMBL" id="FXAF01000006">
    <property type="protein sequence ID" value="SMF53449.1"/>
    <property type="molecule type" value="Genomic_DNA"/>
</dbReference>
<name>A0A1X7FL64_9HYPH</name>
<accession>A0A1X7FL64</accession>
<gene>
    <name evidence="2" type="ORF">SAMN02982989_3203</name>
</gene>
<evidence type="ECO:0000259" key="1">
    <source>
        <dbReference type="Pfam" id="PF14088"/>
    </source>
</evidence>
<dbReference type="AlphaFoldDB" id="A0A1X7FL64"/>
<dbReference type="InterPro" id="IPR011856">
    <property type="entry name" value="tRNA_endonuc-like_dom_sf"/>
</dbReference>
<dbReference type="GO" id="GO:0003676">
    <property type="term" value="F:nucleic acid binding"/>
    <property type="evidence" value="ECO:0007669"/>
    <property type="project" value="InterPro"/>
</dbReference>
<reference evidence="3" key="1">
    <citation type="submission" date="2017-04" db="EMBL/GenBank/DDBJ databases">
        <authorList>
            <person name="Varghese N."/>
            <person name="Submissions S."/>
        </authorList>
    </citation>
    <scope>NUCLEOTIDE SEQUENCE [LARGE SCALE GENOMIC DNA]</scope>
    <source>
        <strain evidence="3">B4P</strain>
    </source>
</reference>
<dbReference type="Gene3D" id="3.40.1350.10">
    <property type="match status" value="1"/>
</dbReference>
<evidence type="ECO:0000313" key="2">
    <source>
        <dbReference type="EMBL" id="SMF53449.1"/>
    </source>
</evidence>
<evidence type="ECO:0000313" key="3">
    <source>
        <dbReference type="Proteomes" id="UP000192903"/>
    </source>
</evidence>
<dbReference type="Pfam" id="PF14088">
    <property type="entry name" value="DUF4268"/>
    <property type="match status" value="1"/>
</dbReference>
<feature type="domain" description="DUF4268" evidence="1">
    <location>
        <begin position="187"/>
        <end position="322"/>
    </location>
</feature>
<organism evidence="2 3">
    <name type="scientific">Xaviernesmea oryzae</name>
    <dbReference type="NCBI Taxonomy" id="464029"/>
    <lineage>
        <taxon>Bacteria</taxon>
        <taxon>Pseudomonadati</taxon>
        <taxon>Pseudomonadota</taxon>
        <taxon>Alphaproteobacteria</taxon>
        <taxon>Hyphomicrobiales</taxon>
        <taxon>Rhizobiaceae</taxon>
        <taxon>Rhizobium/Agrobacterium group</taxon>
        <taxon>Xaviernesmea</taxon>
    </lineage>
</organism>
<dbReference type="Proteomes" id="UP000192903">
    <property type="component" value="Unassembled WGS sequence"/>
</dbReference>
<protein>
    <recommendedName>
        <fullName evidence="1">DUF4268 domain-containing protein</fullName>
    </recommendedName>
</protein>
<sequence length="344" mass="39127">MGQEGGHMTAYNLGKLVKIELRDIWMSESSDFTPWLAREENLLTLGETLGLELELEAQERAVGPFRADVLCKDIGTNTWVLIENQLERTDHSHLGQLLTYASGLEAVTIVWIAARFTEEHRSTLDWLNRITDETFRFFGVEVELWKIGDSPAAPRFNIVSKPNNWNKLVTQAARAIEEAELTSTKALQLAYWGALGSVLMAKGGPLARERKPQPQSWMSYSIGRSGFGVNAAMTRAKRQVRAELYISNADAKAFFYLLREQKSEIESEVGYALDWDELPEGRDTRISITLNQIDPEDRSDWPRQHDWLAARLNEVYRVFVNRVKVLDATAWRNEDAIEAQRAIG</sequence>
<dbReference type="STRING" id="464029.SAMN02982989_3203"/>